<dbReference type="PANTHER" id="PTHR37533:SF2">
    <property type="entry name" value="FLAGELLAR HOOK-LENGTH CONTROL PROTEIN"/>
    <property type="match status" value="1"/>
</dbReference>
<dbReference type="Gene3D" id="3.30.750.140">
    <property type="match status" value="1"/>
</dbReference>
<dbReference type="InterPro" id="IPR038610">
    <property type="entry name" value="FliK-like_C_sf"/>
</dbReference>
<dbReference type="CDD" id="cd17470">
    <property type="entry name" value="T3SS_Flik_C"/>
    <property type="match status" value="1"/>
</dbReference>
<dbReference type="PANTHER" id="PTHR37533">
    <property type="entry name" value="FLAGELLAR HOOK-LENGTH CONTROL PROTEIN"/>
    <property type="match status" value="1"/>
</dbReference>
<organism evidence="3 4">
    <name type="scientific">Noviherbaspirillum aridicola</name>
    <dbReference type="NCBI Taxonomy" id="2849687"/>
    <lineage>
        <taxon>Bacteria</taxon>
        <taxon>Pseudomonadati</taxon>
        <taxon>Pseudomonadota</taxon>
        <taxon>Betaproteobacteria</taxon>
        <taxon>Burkholderiales</taxon>
        <taxon>Oxalobacteraceae</taxon>
        <taxon>Noviherbaspirillum</taxon>
    </lineage>
</organism>
<feature type="compositionally biased region" description="Gly residues" evidence="1">
    <location>
        <begin position="341"/>
        <end position="358"/>
    </location>
</feature>
<name>A0ABQ4Q639_9BURK</name>
<feature type="region of interest" description="Disordered" evidence="1">
    <location>
        <begin position="1"/>
        <end position="102"/>
    </location>
</feature>
<keyword evidence="3" id="KW-0969">Cilium</keyword>
<dbReference type="EMBL" id="BPMK01000011">
    <property type="protein sequence ID" value="GIZ52681.1"/>
    <property type="molecule type" value="Genomic_DNA"/>
</dbReference>
<protein>
    <submittedName>
        <fullName evidence="3">Flagellar hook-length control protein</fullName>
    </submittedName>
</protein>
<keyword evidence="4" id="KW-1185">Reference proteome</keyword>
<proteinExistence type="predicted"/>
<feature type="compositionally biased region" description="Polar residues" evidence="1">
    <location>
        <begin position="323"/>
        <end position="335"/>
    </location>
</feature>
<sequence length="379" mass="37718">MQTTQVNGPASMLSGPRQPGKQVDNDGGQGFDQALSREVAGRGEQRSSSSNDKPETAQTPSPARQADGRTAEKTRGPEKSAKADKADKSDEDGGAGSAAADSASQFSAEMLALVAAINSITGQNRPDAAADARADAPALELGTATGKAETDLSAVLGANARDTEAAAAPADGTAGTGELLPGMEIADGKSGKAGEAAFLEAMQESASRMAAATPVAQNPALQAMRHAQPAAADRLTPAVGTPAWDQALGQKVVWMVAGEQQSASLTLNPPDLGPLQVVLSVSNSQASATFTAAQPEVRQALEAALPKLRDMLGEAGIQLGQASVNSGAPNQQGGTDQSGARGNGNGGTGRGGGTGGDSGQRVSTVVRAGGGNGLVDTFA</sequence>
<comment type="caution">
    <text evidence="3">The sequence shown here is derived from an EMBL/GenBank/DDBJ whole genome shotgun (WGS) entry which is preliminary data.</text>
</comment>
<gene>
    <name evidence="3" type="ORF">NCCP691_26950</name>
</gene>
<feature type="compositionally biased region" description="Basic and acidic residues" evidence="1">
    <location>
        <begin position="66"/>
        <end position="88"/>
    </location>
</feature>
<accession>A0ABQ4Q639</accession>
<reference evidence="3 4" key="1">
    <citation type="journal article" date="2022" name="Int. J. Syst. Evol. Microbiol.">
        <title>Noviherbaspirillum aridicola sp. nov., isolated from an arid soil in Pakistan.</title>
        <authorList>
            <person name="Khan I.U."/>
            <person name="Saqib M."/>
            <person name="Amin A."/>
            <person name="Hussain F."/>
            <person name="Li L."/>
            <person name="Liu Y.H."/>
            <person name="Fang B.Z."/>
            <person name="Ahmed I."/>
            <person name="Li W.J."/>
        </authorList>
    </citation>
    <scope>NUCLEOTIDE SEQUENCE [LARGE SCALE GENOMIC DNA]</scope>
    <source>
        <strain evidence="3 4">NCCP-691</strain>
    </source>
</reference>
<dbReference type="Proteomes" id="UP000887222">
    <property type="component" value="Unassembled WGS sequence"/>
</dbReference>
<evidence type="ECO:0000313" key="3">
    <source>
        <dbReference type="EMBL" id="GIZ52681.1"/>
    </source>
</evidence>
<keyword evidence="3" id="KW-0282">Flagellum</keyword>
<dbReference type="InterPro" id="IPR052563">
    <property type="entry name" value="FliK"/>
</dbReference>
<keyword evidence="3" id="KW-0966">Cell projection</keyword>
<dbReference type="Pfam" id="PF02120">
    <property type="entry name" value="Flg_hook"/>
    <property type="match status" value="1"/>
</dbReference>
<evidence type="ECO:0000256" key="1">
    <source>
        <dbReference type="SAM" id="MobiDB-lite"/>
    </source>
</evidence>
<feature type="domain" description="Flagellar hook-length control protein-like C-terminal" evidence="2">
    <location>
        <begin position="250"/>
        <end position="332"/>
    </location>
</feature>
<dbReference type="RefSeq" id="WP_220809098.1">
    <property type="nucleotide sequence ID" value="NZ_BPMK01000011.1"/>
</dbReference>
<dbReference type="InterPro" id="IPR021136">
    <property type="entry name" value="Flagellar_hook_control-like_C"/>
</dbReference>
<evidence type="ECO:0000259" key="2">
    <source>
        <dbReference type="Pfam" id="PF02120"/>
    </source>
</evidence>
<feature type="compositionally biased region" description="Polar residues" evidence="1">
    <location>
        <begin position="46"/>
        <end position="62"/>
    </location>
</feature>
<feature type="region of interest" description="Disordered" evidence="1">
    <location>
        <begin position="323"/>
        <end position="379"/>
    </location>
</feature>
<evidence type="ECO:0000313" key="4">
    <source>
        <dbReference type="Proteomes" id="UP000887222"/>
    </source>
</evidence>